<dbReference type="Pfam" id="PF00902">
    <property type="entry name" value="TatC"/>
    <property type="match status" value="1"/>
</dbReference>
<evidence type="ECO:0000256" key="5">
    <source>
        <dbReference type="HAMAP-Rule" id="MF_00902"/>
    </source>
</evidence>
<dbReference type="PANTHER" id="PTHR30371:SF0">
    <property type="entry name" value="SEC-INDEPENDENT PROTEIN TRANSLOCASE PROTEIN TATC, CHLOROPLASTIC-RELATED"/>
    <property type="match status" value="1"/>
</dbReference>
<evidence type="ECO:0000256" key="4">
    <source>
        <dbReference type="ARBA" id="ARBA00023136"/>
    </source>
</evidence>
<evidence type="ECO:0000256" key="3">
    <source>
        <dbReference type="ARBA" id="ARBA00022989"/>
    </source>
</evidence>
<proteinExistence type="inferred from homology"/>
<dbReference type="RefSeq" id="WP_047763520.1">
    <property type="nucleotide sequence ID" value="NZ_LAQL01000004.1"/>
</dbReference>
<feature type="transmembrane region" description="Helical" evidence="5">
    <location>
        <begin position="23"/>
        <end position="41"/>
    </location>
</feature>
<comment type="similarity">
    <text evidence="5">Belongs to the TatC family.</text>
</comment>
<dbReference type="NCBIfam" id="TIGR00945">
    <property type="entry name" value="tatC"/>
    <property type="match status" value="1"/>
</dbReference>
<feature type="transmembrane region" description="Helical" evidence="5">
    <location>
        <begin position="210"/>
        <end position="225"/>
    </location>
</feature>
<feature type="transmembrane region" description="Helical" evidence="5">
    <location>
        <begin position="116"/>
        <end position="138"/>
    </location>
</feature>
<feature type="transmembrane region" description="Helical" evidence="5">
    <location>
        <begin position="83"/>
        <end position="104"/>
    </location>
</feature>
<keyword evidence="3 5" id="KW-1133">Transmembrane helix</keyword>
<dbReference type="PATRIC" id="fig|1489064.4.peg.2730"/>
<keyword evidence="5" id="KW-1003">Cell membrane</keyword>
<evidence type="ECO:0000256" key="2">
    <source>
        <dbReference type="ARBA" id="ARBA00022692"/>
    </source>
</evidence>
<name>A0A0H2MGG4_9PROT</name>
<comment type="subunit">
    <text evidence="5">The Tat system comprises two distinct complexes: a TatABC complex, containing multiple copies of TatA, TatB and TatC subunits, and a separate TatA complex, containing only TatA subunits. Substrates initially bind to the TatABC complex, which probably triggers association of the separate TatA complex to form the active translocon.</text>
</comment>
<evidence type="ECO:0000313" key="7">
    <source>
        <dbReference type="Proteomes" id="UP000035444"/>
    </source>
</evidence>
<dbReference type="GO" id="GO:0033281">
    <property type="term" value="C:TAT protein transport complex"/>
    <property type="evidence" value="ECO:0007669"/>
    <property type="project" value="UniProtKB-UniRule"/>
</dbReference>
<dbReference type="STRING" id="1489064.WH96_07385"/>
<dbReference type="GO" id="GO:0043953">
    <property type="term" value="P:protein transport by the Tat complex"/>
    <property type="evidence" value="ECO:0007669"/>
    <property type="project" value="UniProtKB-UniRule"/>
</dbReference>
<feature type="transmembrane region" description="Helical" evidence="5">
    <location>
        <begin position="176"/>
        <end position="198"/>
    </location>
</feature>
<dbReference type="GO" id="GO:0009977">
    <property type="term" value="F:proton motive force dependent protein transmembrane transporter activity"/>
    <property type="evidence" value="ECO:0007669"/>
    <property type="project" value="TreeGrafter"/>
</dbReference>
<dbReference type="GO" id="GO:0065002">
    <property type="term" value="P:intracellular protein transmembrane transport"/>
    <property type="evidence" value="ECO:0007669"/>
    <property type="project" value="TreeGrafter"/>
</dbReference>
<feature type="transmembrane region" description="Helical" evidence="5">
    <location>
        <begin position="231"/>
        <end position="248"/>
    </location>
</feature>
<protein>
    <recommendedName>
        <fullName evidence="5">Sec-independent protein translocase protein TatC</fullName>
    </recommendedName>
</protein>
<keyword evidence="2 5" id="KW-0812">Transmembrane</keyword>
<dbReference type="Proteomes" id="UP000035444">
    <property type="component" value="Unassembled WGS sequence"/>
</dbReference>
<comment type="subcellular location">
    <subcellularLocation>
        <location evidence="5">Cell membrane</location>
        <topology evidence="5">Multi-pass membrane protein</topology>
    </subcellularLocation>
    <subcellularLocation>
        <location evidence="1">Membrane</location>
        <topology evidence="1">Multi-pass membrane protein</topology>
    </subcellularLocation>
</comment>
<keyword evidence="4 5" id="KW-0472">Membrane</keyword>
<evidence type="ECO:0000313" key="6">
    <source>
        <dbReference type="EMBL" id="KLN61438.1"/>
    </source>
</evidence>
<keyword evidence="5" id="KW-0813">Transport</keyword>
<dbReference type="InterPro" id="IPR002033">
    <property type="entry name" value="TatC"/>
</dbReference>
<dbReference type="PRINTS" id="PR01840">
    <property type="entry name" value="TATCFAMILY"/>
</dbReference>
<dbReference type="HAMAP" id="MF_00902">
    <property type="entry name" value="TatC"/>
    <property type="match status" value="1"/>
</dbReference>
<sequence>MSDTTEEQKMPLLEHLIELRRRLLWSVVTLLVAFLACFAFAEQLFEYLAAPLADVMRENAVSERQQRLIFTDLTEVFFTYVKVAFFFGAFISCPIFLSQIWLFVAPGLYKNEKSAFAPFLIASPILFFIGGALVYFVIFPLAAEFFLAFQVEGTENSIAIELEAKVNEYFSLMMKLIFAFGLCFQLPVLMTLLAKVGIASSKGMAEKRKYAIVGVFIVAAIFTPPDPLSQLALAIPIVLLYEVSIFMAKMVERKRAAEENADSENADSTDVTSD</sequence>
<accession>A0A0H2MGG4</accession>
<dbReference type="EMBL" id="LAQL01000004">
    <property type="protein sequence ID" value="KLN61438.1"/>
    <property type="molecule type" value="Genomic_DNA"/>
</dbReference>
<comment type="function">
    <text evidence="5">Part of the twin-arginine translocation (Tat) system that transports large folded proteins containing a characteristic twin-arginine motif in their signal peptide across membranes. Together with TatB, TatC is part of a receptor directly interacting with Tat signal peptides.</text>
</comment>
<keyword evidence="7" id="KW-1185">Reference proteome</keyword>
<reference evidence="6 7" key="1">
    <citation type="submission" date="2015-03" db="EMBL/GenBank/DDBJ databases">
        <title>Genome Sequence of Kiloniella spongiae MEBiC09566, isolated from a marine sponge.</title>
        <authorList>
            <person name="Shao Z."/>
            <person name="Wang L."/>
            <person name="Li X."/>
        </authorList>
    </citation>
    <scope>NUCLEOTIDE SEQUENCE [LARGE SCALE GENOMIC DNA]</scope>
    <source>
        <strain evidence="6 7">MEBiC09566</strain>
    </source>
</reference>
<dbReference type="PROSITE" id="PS01218">
    <property type="entry name" value="TATC"/>
    <property type="match status" value="1"/>
</dbReference>
<evidence type="ECO:0000256" key="1">
    <source>
        <dbReference type="ARBA" id="ARBA00004141"/>
    </source>
</evidence>
<keyword evidence="5" id="KW-0811">Translocation</keyword>
<dbReference type="OrthoDB" id="9777044at2"/>
<organism evidence="6 7">
    <name type="scientific">Kiloniella spongiae</name>
    <dbReference type="NCBI Taxonomy" id="1489064"/>
    <lineage>
        <taxon>Bacteria</taxon>
        <taxon>Pseudomonadati</taxon>
        <taxon>Pseudomonadota</taxon>
        <taxon>Alphaproteobacteria</taxon>
        <taxon>Rhodospirillales</taxon>
        <taxon>Kiloniellaceae</taxon>
        <taxon>Kiloniella</taxon>
    </lineage>
</organism>
<gene>
    <name evidence="5" type="primary">tatC</name>
    <name evidence="6" type="ORF">WH96_07385</name>
</gene>
<keyword evidence="5" id="KW-0653">Protein transport</keyword>
<dbReference type="AlphaFoldDB" id="A0A0H2MGG4"/>
<dbReference type="InterPro" id="IPR019820">
    <property type="entry name" value="Sec-indep_translocase_CS"/>
</dbReference>
<dbReference type="PANTHER" id="PTHR30371">
    <property type="entry name" value="SEC-INDEPENDENT PROTEIN TRANSLOCASE PROTEIN TATC"/>
    <property type="match status" value="1"/>
</dbReference>
<comment type="caution">
    <text evidence="6">The sequence shown here is derived from an EMBL/GenBank/DDBJ whole genome shotgun (WGS) entry which is preliminary data.</text>
</comment>